<dbReference type="InParanoid" id="F4S7F6"/>
<dbReference type="GeneID" id="18936945"/>
<dbReference type="VEuPathDB" id="FungiDB:MELLADRAFT_94642"/>
<dbReference type="PANTHER" id="PTHR33096:SF1">
    <property type="entry name" value="CXC1-LIKE CYSTEINE CLUSTER ASSOCIATED WITH KDZ TRANSPOSASES DOMAIN-CONTAINING PROTEIN"/>
    <property type="match status" value="1"/>
</dbReference>
<reference evidence="2" key="1">
    <citation type="journal article" date="2011" name="Proc. Natl. Acad. Sci. U.S.A.">
        <title>Obligate biotrophy features unraveled by the genomic analysis of rust fungi.</title>
        <authorList>
            <person name="Duplessis S."/>
            <person name="Cuomo C.A."/>
            <person name="Lin Y.-C."/>
            <person name="Aerts A."/>
            <person name="Tisserant E."/>
            <person name="Veneault-Fourrey C."/>
            <person name="Joly D.L."/>
            <person name="Hacquard S."/>
            <person name="Amselem J."/>
            <person name="Cantarel B.L."/>
            <person name="Chiu R."/>
            <person name="Coutinho P.M."/>
            <person name="Feau N."/>
            <person name="Field M."/>
            <person name="Frey P."/>
            <person name="Gelhaye E."/>
            <person name="Goldberg J."/>
            <person name="Grabherr M.G."/>
            <person name="Kodira C.D."/>
            <person name="Kohler A."/>
            <person name="Kuees U."/>
            <person name="Lindquist E.A."/>
            <person name="Lucas S.M."/>
            <person name="Mago R."/>
            <person name="Mauceli E."/>
            <person name="Morin E."/>
            <person name="Murat C."/>
            <person name="Pangilinan J.L."/>
            <person name="Park R."/>
            <person name="Pearson M."/>
            <person name="Quesneville H."/>
            <person name="Rouhier N."/>
            <person name="Sakthikumar S."/>
            <person name="Salamov A.A."/>
            <person name="Schmutz J."/>
            <person name="Selles B."/>
            <person name="Shapiro H."/>
            <person name="Tanguay P."/>
            <person name="Tuskan G.A."/>
            <person name="Henrissat B."/>
            <person name="Van de Peer Y."/>
            <person name="Rouze P."/>
            <person name="Ellis J.G."/>
            <person name="Dodds P.N."/>
            <person name="Schein J.E."/>
            <person name="Zhong S."/>
            <person name="Hamelin R.C."/>
            <person name="Grigoriev I.V."/>
            <person name="Szabo L.J."/>
            <person name="Martin F."/>
        </authorList>
    </citation>
    <scope>NUCLEOTIDE SEQUENCE [LARGE SCALE GENOMIC DNA]</scope>
    <source>
        <strain evidence="2">98AG31 / pathotype 3-4-7</strain>
    </source>
</reference>
<dbReference type="Proteomes" id="UP000001072">
    <property type="component" value="Unassembled WGS sequence"/>
</dbReference>
<dbReference type="STRING" id="747676.F4S7F6"/>
<dbReference type="Pfam" id="PF18758">
    <property type="entry name" value="KDZ"/>
    <property type="match status" value="1"/>
</dbReference>
<name>F4S7F6_MELLP</name>
<dbReference type="OrthoDB" id="3364670at2759"/>
<dbReference type="AlphaFoldDB" id="F4S7F6"/>
<organism evidence="2">
    <name type="scientific">Melampsora larici-populina (strain 98AG31 / pathotype 3-4-7)</name>
    <name type="common">Poplar leaf rust fungus</name>
    <dbReference type="NCBI Taxonomy" id="747676"/>
    <lineage>
        <taxon>Eukaryota</taxon>
        <taxon>Fungi</taxon>
        <taxon>Dikarya</taxon>
        <taxon>Basidiomycota</taxon>
        <taxon>Pucciniomycotina</taxon>
        <taxon>Pucciniomycetes</taxon>
        <taxon>Pucciniales</taxon>
        <taxon>Melampsoraceae</taxon>
        <taxon>Melampsora</taxon>
    </lineage>
</organism>
<protein>
    <submittedName>
        <fullName evidence="1">Uncharacterized protein</fullName>
    </submittedName>
</protein>
<dbReference type="KEGG" id="mlr:MELLADRAFT_94642"/>
<dbReference type="InterPro" id="IPR040521">
    <property type="entry name" value="KDZ"/>
</dbReference>
<dbReference type="RefSeq" id="XP_007417320.1">
    <property type="nucleotide sequence ID" value="XM_007417258.1"/>
</dbReference>
<sequence>MGYLAASPSQPRTAFSVRLINHHHAQSIRFAVPTEGYCSALDDVLNNGSPEPPDWRGPFTVAVDTYRAILLKIRDRELSLLFWPPVGNVRPEEPHIVVCIDGNFQHKRHARASVPIPGWHPPRPSIFLDPKLVNAKEQFMSRTPDVPLDGVHDPCTEAHTAANDARGRGHFKNMDESGLLGMGCRHDNVLQYINLIQSGEKRHNALAFIEWLLKLLKNDRDGTTTIGILYDIGCNLDKTIKKLTATSPQCLTW</sequence>
<gene>
    <name evidence="1" type="ORF">MELLADRAFT_94642</name>
</gene>
<dbReference type="EMBL" id="GL883159">
    <property type="protein sequence ID" value="EGF99400.1"/>
    <property type="molecule type" value="Genomic_DNA"/>
</dbReference>
<evidence type="ECO:0000313" key="1">
    <source>
        <dbReference type="EMBL" id="EGF99400.1"/>
    </source>
</evidence>
<dbReference type="HOGENOM" id="CLU_081482_0_0_1"/>
<accession>F4S7F6</accession>
<keyword evidence="2" id="KW-1185">Reference proteome</keyword>
<evidence type="ECO:0000313" key="2">
    <source>
        <dbReference type="Proteomes" id="UP000001072"/>
    </source>
</evidence>
<proteinExistence type="predicted"/>
<dbReference type="PANTHER" id="PTHR33096">
    <property type="entry name" value="CXC2 DOMAIN-CONTAINING PROTEIN"/>
    <property type="match status" value="1"/>
</dbReference>